<dbReference type="EMBL" id="FYEX01000001">
    <property type="protein sequence ID" value="SNC62931.1"/>
    <property type="molecule type" value="Genomic_DNA"/>
</dbReference>
<evidence type="ECO:0000256" key="5">
    <source>
        <dbReference type="SAM" id="Phobius"/>
    </source>
</evidence>
<dbReference type="OrthoDB" id="9804184at2"/>
<dbReference type="AlphaFoldDB" id="A0A212TAS9"/>
<dbReference type="Pfam" id="PF06803">
    <property type="entry name" value="DUF1232"/>
    <property type="match status" value="1"/>
</dbReference>
<evidence type="ECO:0000256" key="4">
    <source>
        <dbReference type="ARBA" id="ARBA00023136"/>
    </source>
</evidence>
<dbReference type="Proteomes" id="UP000197215">
    <property type="component" value="Unassembled WGS sequence"/>
</dbReference>
<dbReference type="InterPro" id="IPR010652">
    <property type="entry name" value="DUF1232"/>
</dbReference>
<comment type="subcellular location">
    <subcellularLocation>
        <location evidence="1">Endomembrane system</location>
        <topology evidence="1">Multi-pass membrane protein</topology>
    </subcellularLocation>
</comment>
<dbReference type="RefSeq" id="WP_088812648.1">
    <property type="nucleotide sequence ID" value="NZ_FYEX01000001.1"/>
</dbReference>
<keyword evidence="2 5" id="KW-0812">Transmembrane</keyword>
<reference evidence="7 8" key="1">
    <citation type="submission" date="2017-06" db="EMBL/GenBank/DDBJ databases">
        <authorList>
            <person name="Kim H.J."/>
            <person name="Triplett B.A."/>
        </authorList>
    </citation>
    <scope>NUCLEOTIDE SEQUENCE [LARGE SCALE GENOMIC DNA]</scope>
    <source>
        <strain evidence="7 8">MWH-VicM1</strain>
    </source>
</reference>
<gene>
    <name evidence="7" type="ORF">SAMN06295916_0777</name>
</gene>
<feature type="transmembrane region" description="Helical" evidence="5">
    <location>
        <begin position="105"/>
        <end position="128"/>
    </location>
</feature>
<organism evidence="7 8">
    <name type="scientific">Polynucleobacter victoriensis</name>
    <dbReference type="NCBI Taxonomy" id="2049319"/>
    <lineage>
        <taxon>Bacteria</taxon>
        <taxon>Pseudomonadati</taxon>
        <taxon>Pseudomonadota</taxon>
        <taxon>Betaproteobacteria</taxon>
        <taxon>Burkholderiales</taxon>
        <taxon>Burkholderiaceae</taxon>
        <taxon>Polynucleobacter</taxon>
    </lineage>
</organism>
<keyword evidence="4 5" id="KW-0472">Membrane</keyword>
<evidence type="ECO:0000313" key="7">
    <source>
        <dbReference type="EMBL" id="SNC62931.1"/>
    </source>
</evidence>
<evidence type="ECO:0000256" key="2">
    <source>
        <dbReference type="ARBA" id="ARBA00022692"/>
    </source>
</evidence>
<feature type="domain" description="DUF1232" evidence="6">
    <location>
        <begin position="32"/>
        <end position="67"/>
    </location>
</feature>
<keyword evidence="8" id="KW-1185">Reference proteome</keyword>
<sequence>MLQKINAWAKRIKQQVTLLWTAYQHPECPIYVKLLIGLIVLYALSPIDLIPDFIPVLGYLDEMILLPILIALALKLMPDHVIELAEQELVNEENFKKEKSPKPKLWLGGLLVVSIWILGITWLGHLLAPILPKF</sequence>
<accession>A0A212TAS9</accession>
<name>A0A212TAS9_9BURK</name>
<evidence type="ECO:0000313" key="8">
    <source>
        <dbReference type="Proteomes" id="UP000197215"/>
    </source>
</evidence>
<keyword evidence="3 5" id="KW-1133">Transmembrane helix</keyword>
<evidence type="ECO:0000259" key="6">
    <source>
        <dbReference type="Pfam" id="PF06803"/>
    </source>
</evidence>
<protein>
    <submittedName>
        <fullName evidence="7">Uncharacterized membrane protein YkvA, DUF1232 family</fullName>
    </submittedName>
</protein>
<dbReference type="GO" id="GO:0012505">
    <property type="term" value="C:endomembrane system"/>
    <property type="evidence" value="ECO:0007669"/>
    <property type="project" value="UniProtKB-SubCell"/>
</dbReference>
<evidence type="ECO:0000256" key="1">
    <source>
        <dbReference type="ARBA" id="ARBA00004127"/>
    </source>
</evidence>
<proteinExistence type="predicted"/>
<evidence type="ECO:0000256" key="3">
    <source>
        <dbReference type="ARBA" id="ARBA00022989"/>
    </source>
</evidence>